<dbReference type="AlphaFoldDB" id="K3ZN81"/>
<feature type="domain" description="Disease resistance R13L4/SHOC-2-like LRR" evidence="5">
    <location>
        <begin position="287"/>
        <end position="624"/>
    </location>
</feature>
<dbReference type="Gene3D" id="1.10.8.430">
    <property type="entry name" value="Helical domain of apoptotic protease-activating factors"/>
    <property type="match status" value="1"/>
</dbReference>
<dbReference type="Gene3D" id="3.80.10.10">
    <property type="entry name" value="Ribonuclease Inhibitor"/>
    <property type="match status" value="1"/>
</dbReference>
<proteinExistence type="predicted"/>
<dbReference type="SUPFAM" id="SSF52058">
    <property type="entry name" value="L domain-like"/>
    <property type="match status" value="1"/>
</dbReference>
<protein>
    <submittedName>
        <fullName evidence="6">Uncharacterized protein</fullName>
    </submittedName>
</protein>
<name>K3ZN81_SETIT</name>
<dbReference type="EnsemblPlants" id="KQK95064">
    <property type="protein sequence ID" value="KQK95064"/>
    <property type="gene ID" value="SETIT_028056mg"/>
</dbReference>
<evidence type="ECO:0000256" key="2">
    <source>
        <dbReference type="ARBA" id="ARBA00022821"/>
    </source>
</evidence>
<dbReference type="PANTHER" id="PTHR23155">
    <property type="entry name" value="DISEASE RESISTANCE PROTEIN RP"/>
    <property type="match status" value="1"/>
</dbReference>
<reference evidence="6" key="2">
    <citation type="submission" date="2018-08" db="UniProtKB">
        <authorList>
            <consortium name="EnsemblPlants"/>
        </authorList>
    </citation>
    <scope>IDENTIFICATION</scope>
    <source>
        <strain evidence="6">Yugu1</strain>
    </source>
</reference>
<reference evidence="7" key="1">
    <citation type="journal article" date="2012" name="Nat. Biotechnol.">
        <title>Reference genome sequence of the model plant Setaria.</title>
        <authorList>
            <person name="Bennetzen J.L."/>
            <person name="Schmutz J."/>
            <person name="Wang H."/>
            <person name="Percifield R."/>
            <person name="Hawkins J."/>
            <person name="Pontaroli A.C."/>
            <person name="Estep M."/>
            <person name="Feng L."/>
            <person name="Vaughn J.N."/>
            <person name="Grimwood J."/>
            <person name="Jenkins J."/>
            <person name="Barry K."/>
            <person name="Lindquist E."/>
            <person name="Hellsten U."/>
            <person name="Deshpande S."/>
            <person name="Wang X."/>
            <person name="Wu X."/>
            <person name="Mitros T."/>
            <person name="Triplett J."/>
            <person name="Yang X."/>
            <person name="Ye C.Y."/>
            <person name="Mauro-Herrera M."/>
            <person name="Wang L."/>
            <person name="Li P."/>
            <person name="Sharma M."/>
            <person name="Sharma R."/>
            <person name="Ronald P.C."/>
            <person name="Panaud O."/>
            <person name="Kellogg E.A."/>
            <person name="Brutnell T.P."/>
            <person name="Doust A.N."/>
            <person name="Tuskan G.A."/>
            <person name="Rokhsar D."/>
            <person name="Devos K.M."/>
        </authorList>
    </citation>
    <scope>NUCLEOTIDE SEQUENCE [LARGE SCALE GENOMIC DNA]</scope>
    <source>
        <strain evidence="7">cv. Yugu1</strain>
    </source>
</reference>
<dbReference type="InterPro" id="IPR032675">
    <property type="entry name" value="LRR_dom_sf"/>
</dbReference>
<dbReference type="SUPFAM" id="SSF52540">
    <property type="entry name" value="P-loop containing nucleoside triphosphate hydrolases"/>
    <property type="match status" value="1"/>
</dbReference>
<dbReference type="InterPro" id="IPR055414">
    <property type="entry name" value="LRR_R13L4/SHOC2-like"/>
</dbReference>
<dbReference type="InterPro" id="IPR058922">
    <property type="entry name" value="WHD_DRP"/>
</dbReference>
<dbReference type="eggNOG" id="KOG4658">
    <property type="taxonomic scope" value="Eukaryota"/>
</dbReference>
<dbReference type="InterPro" id="IPR044974">
    <property type="entry name" value="Disease_R_plants"/>
</dbReference>
<dbReference type="GO" id="GO:0042742">
    <property type="term" value="P:defense response to bacterium"/>
    <property type="evidence" value="ECO:0007669"/>
    <property type="project" value="UniProtKB-ARBA"/>
</dbReference>
<dbReference type="Pfam" id="PF00931">
    <property type="entry name" value="NB-ARC"/>
    <property type="match status" value="1"/>
</dbReference>
<keyword evidence="7" id="KW-1185">Reference proteome</keyword>
<accession>K3ZN81</accession>
<dbReference type="InParanoid" id="K3ZN81"/>
<dbReference type="Gramene" id="KQK95064">
    <property type="protein sequence ID" value="KQK95064"/>
    <property type="gene ID" value="SETIT_028056mg"/>
</dbReference>
<dbReference type="InterPro" id="IPR002182">
    <property type="entry name" value="NB-ARC"/>
</dbReference>
<keyword evidence="1" id="KW-0677">Repeat</keyword>
<feature type="domain" description="Disease resistance protein winged helix" evidence="4">
    <location>
        <begin position="165"/>
        <end position="234"/>
    </location>
</feature>
<dbReference type="InterPro" id="IPR036388">
    <property type="entry name" value="WH-like_DNA-bd_sf"/>
</dbReference>
<evidence type="ECO:0000259" key="5">
    <source>
        <dbReference type="Pfam" id="PF23598"/>
    </source>
</evidence>
<organism evidence="6 7">
    <name type="scientific">Setaria italica</name>
    <name type="common">Foxtail millet</name>
    <name type="synonym">Panicum italicum</name>
    <dbReference type="NCBI Taxonomy" id="4555"/>
    <lineage>
        <taxon>Eukaryota</taxon>
        <taxon>Viridiplantae</taxon>
        <taxon>Streptophyta</taxon>
        <taxon>Embryophyta</taxon>
        <taxon>Tracheophyta</taxon>
        <taxon>Spermatophyta</taxon>
        <taxon>Magnoliopsida</taxon>
        <taxon>Liliopsida</taxon>
        <taxon>Poales</taxon>
        <taxon>Poaceae</taxon>
        <taxon>PACMAD clade</taxon>
        <taxon>Panicoideae</taxon>
        <taxon>Panicodae</taxon>
        <taxon>Paniceae</taxon>
        <taxon>Cenchrinae</taxon>
        <taxon>Setaria</taxon>
    </lineage>
</organism>
<dbReference type="HOGENOM" id="CLU_000837_25_3_1"/>
<dbReference type="InterPro" id="IPR042197">
    <property type="entry name" value="Apaf_helical"/>
</dbReference>
<dbReference type="FunCoup" id="K3ZN81">
    <property type="interactions" value="3"/>
</dbReference>
<dbReference type="FunFam" id="1.10.10.10:FF:000322">
    <property type="entry name" value="Probable disease resistance protein At1g63360"/>
    <property type="match status" value="1"/>
</dbReference>
<sequence length="655" mass="74090">YLLLIDDIWSAKPWGDIRNCLPIENKKCSRIIVTSRFQAVGAAGSAGGTTNLLHTVDFLNAVQSKNLLKRSVYESKSSRESEKVQDKVPEEILKICGGLPLAIVSMAGLVACNPSKASSHWDKVCKSLFPESVTALSLDGVTRILDFCYNDLPGDLKTCALYLSMFPKGSKIRMKRLARRLTAEGFVSEKQGLTEEEVAETYFNQLMRRKLIRPVEHNSNGKVKTFLVHDMVLEYIVSKSSEENFITVVGGHWMMPPPSNKVRRLSMQSSGSKHENMTKNINLSQQLPFHSFNNGIIQVLDFEGWKGLKEKHLKDHICKMLVLKYLSLRRTEIAKIPKKIGKLEYLETLDIRETHVEELPKSVEKLKRISSILCGNKNPRKGLRLPQEKIKERKKKKNKEGMKALRVLSGIEIDEESTAVDGLHQMIGLKKLAIYKLNIKKDDKTFTQLHSAITYLFSCGLQTLAINDEGSDFINSLDSMSAPPRYLIALELSGKLERPPMWISKLHILSKLTLSLTVLRTDTFKLLQDLPSLFSLTFSLSAAKQNQEIKDILKKNKSDSDGEIFVPARFPSLKLLRFFAPLVPKLGFGDNAMPVLEMIQVWFEAFEGLFGIDTLENLREVHLREAAEITRLLVKDLKNYTTDKLKVIVDYIINA</sequence>
<dbReference type="GO" id="GO:0043531">
    <property type="term" value="F:ADP binding"/>
    <property type="evidence" value="ECO:0007669"/>
    <property type="project" value="InterPro"/>
</dbReference>
<keyword evidence="2" id="KW-0611">Plant defense</keyword>
<evidence type="ECO:0000259" key="4">
    <source>
        <dbReference type="Pfam" id="PF23559"/>
    </source>
</evidence>
<evidence type="ECO:0000256" key="1">
    <source>
        <dbReference type="ARBA" id="ARBA00022737"/>
    </source>
</evidence>
<dbReference type="Gene3D" id="1.10.10.10">
    <property type="entry name" value="Winged helix-like DNA-binding domain superfamily/Winged helix DNA-binding domain"/>
    <property type="match status" value="1"/>
</dbReference>
<dbReference type="Pfam" id="PF23559">
    <property type="entry name" value="WHD_DRP"/>
    <property type="match status" value="1"/>
</dbReference>
<dbReference type="GO" id="GO:0002758">
    <property type="term" value="P:innate immune response-activating signaling pathway"/>
    <property type="evidence" value="ECO:0007669"/>
    <property type="project" value="UniProtKB-ARBA"/>
</dbReference>
<evidence type="ECO:0000259" key="3">
    <source>
        <dbReference type="Pfam" id="PF00931"/>
    </source>
</evidence>
<dbReference type="Proteomes" id="UP000004995">
    <property type="component" value="Unassembled WGS sequence"/>
</dbReference>
<dbReference type="STRING" id="4555.K3ZN81"/>
<dbReference type="PANTHER" id="PTHR23155:SF1013">
    <property type="entry name" value="DISEASE RESISTANCE PROTEIN PIK6-NP"/>
    <property type="match status" value="1"/>
</dbReference>
<dbReference type="EMBL" id="AGNK02005066">
    <property type="status" value="NOT_ANNOTATED_CDS"/>
    <property type="molecule type" value="Genomic_DNA"/>
</dbReference>
<evidence type="ECO:0000313" key="6">
    <source>
        <dbReference type="EnsemblPlants" id="KQK95064"/>
    </source>
</evidence>
<dbReference type="GO" id="GO:0009626">
    <property type="term" value="P:plant-type hypersensitive response"/>
    <property type="evidence" value="ECO:0007669"/>
    <property type="project" value="UniProtKB-ARBA"/>
</dbReference>
<dbReference type="InterPro" id="IPR027417">
    <property type="entry name" value="P-loop_NTPase"/>
</dbReference>
<feature type="domain" description="NB-ARC" evidence="3">
    <location>
        <begin position="1"/>
        <end position="76"/>
    </location>
</feature>
<evidence type="ECO:0000313" key="7">
    <source>
        <dbReference type="Proteomes" id="UP000004995"/>
    </source>
</evidence>
<dbReference type="Pfam" id="PF23598">
    <property type="entry name" value="LRR_14"/>
    <property type="match status" value="1"/>
</dbReference>
<dbReference type="OMA" id="DHICKML"/>